<protein>
    <recommendedName>
        <fullName evidence="3">Surface antigen BspA-like protein</fullName>
    </recommendedName>
</protein>
<evidence type="ECO:0008006" key="3">
    <source>
        <dbReference type="Google" id="ProtNLM"/>
    </source>
</evidence>
<comment type="caution">
    <text evidence="1">The sequence shown here is derived from an EMBL/GenBank/DDBJ whole genome shotgun (WGS) entry which is preliminary data.</text>
</comment>
<dbReference type="Proteomes" id="UP001470230">
    <property type="component" value="Unassembled WGS sequence"/>
</dbReference>
<dbReference type="InterPro" id="IPR026906">
    <property type="entry name" value="LRR_5"/>
</dbReference>
<dbReference type="InterPro" id="IPR053139">
    <property type="entry name" value="Surface_bspA-like"/>
</dbReference>
<name>A0ABR2L8B3_9EUKA</name>
<gene>
    <name evidence="1" type="ORF">M9Y10_000796</name>
</gene>
<evidence type="ECO:0000313" key="2">
    <source>
        <dbReference type="Proteomes" id="UP001470230"/>
    </source>
</evidence>
<dbReference type="PANTHER" id="PTHR45661:SF3">
    <property type="entry name" value="IG-LIKE DOMAIN-CONTAINING PROTEIN"/>
    <property type="match status" value="1"/>
</dbReference>
<evidence type="ECO:0000313" key="1">
    <source>
        <dbReference type="EMBL" id="KAK8898505.1"/>
    </source>
</evidence>
<dbReference type="Gene3D" id="3.80.10.10">
    <property type="entry name" value="Ribonuclease Inhibitor"/>
    <property type="match status" value="2"/>
</dbReference>
<dbReference type="EMBL" id="JAPFFF010000001">
    <property type="protein sequence ID" value="KAK8898505.1"/>
    <property type="molecule type" value="Genomic_DNA"/>
</dbReference>
<accession>A0ABR2L8B3</accession>
<dbReference type="PANTHER" id="PTHR45661">
    <property type="entry name" value="SURFACE ANTIGEN"/>
    <property type="match status" value="1"/>
</dbReference>
<reference evidence="1 2" key="1">
    <citation type="submission" date="2024-04" db="EMBL/GenBank/DDBJ databases">
        <title>Tritrichomonas musculus Genome.</title>
        <authorList>
            <person name="Alves-Ferreira E."/>
            <person name="Grigg M."/>
            <person name="Lorenzi H."/>
            <person name="Galac M."/>
        </authorList>
    </citation>
    <scope>NUCLEOTIDE SEQUENCE [LARGE SCALE GENOMIC DNA]</scope>
    <source>
        <strain evidence="1 2">EAF2021</strain>
    </source>
</reference>
<sequence>MQFLVLLFKSKVLYFDNPVQPQDRPLLGIILKGKNKYNVKYKYFLYSEIKSVINKRKKKNILKGIQNFYPQLKIDDINSFNLYEEKLLKGENDSYICSLIRDDLIDDFIIYTNQTNLSLDAKILPSIFESNHYLLKKEPTLIEYSVFFGSIQIFNYLILRGVELTSSLWIYAVHGQNPDLIHVLESNHVLAVTADYLYLEAIITYEKCVKKAIKSYHNDIANYIIENYVNRFYCLRLFGYRYNNYEILPDDFEITNEKGMKNIVIPSSINEIWHNAFKNCSELNQVIISPEVESINSYAFSGCSSIKKIIIPSSVTAIESYAFEKCPSLEQITIPSSVRFFRKGIFSDCKSLVIDGDINFISTQLFYNCSSLQKIILPSSITVIKNESFKLCSSLIQIVIPPSVTLIKRDAFRGCTSLYKIIIPSALTNIEIGVFRGCFSLEQVEIHSDLLSIEQSVFRKCSSMKQIITILSLGKNLLKNVRH</sequence>
<dbReference type="SUPFAM" id="SSF52058">
    <property type="entry name" value="L domain-like"/>
    <property type="match status" value="2"/>
</dbReference>
<proteinExistence type="predicted"/>
<organism evidence="1 2">
    <name type="scientific">Tritrichomonas musculus</name>
    <dbReference type="NCBI Taxonomy" id="1915356"/>
    <lineage>
        <taxon>Eukaryota</taxon>
        <taxon>Metamonada</taxon>
        <taxon>Parabasalia</taxon>
        <taxon>Tritrichomonadida</taxon>
        <taxon>Tritrichomonadidae</taxon>
        <taxon>Tritrichomonas</taxon>
    </lineage>
</organism>
<keyword evidence="2" id="KW-1185">Reference proteome</keyword>
<dbReference type="InterPro" id="IPR032675">
    <property type="entry name" value="LRR_dom_sf"/>
</dbReference>
<dbReference type="Pfam" id="PF13306">
    <property type="entry name" value="LRR_5"/>
    <property type="match status" value="2"/>
</dbReference>